<dbReference type="PROSITE" id="PS50994">
    <property type="entry name" value="INTEGRASE"/>
    <property type="match status" value="1"/>
</dbReference>
<dbReference type="InterPro" id="IPR001584">
    <property type="entry name" value="Integrase_cat-core"/>
</dbReference>
<dbReference type="Gene3D" id="3.30.420.10">
    <property type="entry name" value="Ribonuclease H-like superfamily/Ribonuclease H"/>
    <property type="match status" value="1"/>
</dbReference>
<evidence type="ECO:0000313" key="3">
    <source>
        <dbReference type="Proteomes" id="UP000663868"/>
    </source>
</evidence>
<dbReference type="InterPro" id="IPR050951">
    <property type="entry name" value="Retrovirus_Pol_polyprotein"/>
</dbReference>
<dbReference type="Proteomes" id="UP000663868">
    <property type="component" value="Unassembled WGS sequence"/>
</dbReference>
<dbReference type="GO" id="GO:0015074">
    <property type="term" value="P:DNA integration"/>
    <property type="evidence" value="ECO:0007669"/>
    <property type="project" value="InterPro"/>
</dbReference>
<dbReference type="PANTHER" id="PTHR37984">
    <property type="entry name" value="PROTEIN CBG26694"/>
    <property type="match status" value="1"/>
</dbReference>
<proteinExistence type="predicted"/>
<dbReference type="SUPFAM" id="SSF53098">
    <property type="entry name" value="Ribonuclease H-like"/>
    <property type="match status" value="1"/>
</dbReference>
<accession>A0A819XWS4</accession>
<name>A0A819XWS4_9BILA</name>
<evidence type="ECO:0000313" key="2">
    <source>
        <dbReference type="EMBL" id="CAF4149674.1"/>
    </source>
</evidence>
<comment type="caution">
    <text evidence="2">The sequence shown here is derived from an EMBL/GenBank/DDBJ whole genome shotgun (WGS) entry which is preliminary data.</text>
</comment>
<dbReference type="GO" id="GO:0003676">
    <property type="term" value="F:nucleic acid binding"/>
    <property type="evidence" value="ECO:0007669"/>
    <property type="project" value="InterPro"/>
</dbReference>
<organism evidence="2 3">
    <name type="scientific">Adineta steineri</name>
    <dbReference type="NCBI Taxonomy" id="433720"/>
    <lineage>
        <taxon>Eukaryota</taxon>
        <taxon>Metazoa</taxon>
        <taxon>Spiralia</taxon>
        <taxon>Gnathifera</taxon>
        <taxon>Rotifera</taxon>
        <taxon>Eurotatoria</taxon>
        <taxon>Bdelloidea</taxon>
        <taxon>Adinetida</taxon>
        <taxon>Adinetidae</taxon>
        <taxon>Adineta</taxon>
    </lineage>
</organism>
<evidence type="ECO:0000259" key="1">
    <source>
        <dbReference type="PROSITE" id="PS50994"/>
    </source>
</evidence>
<protein>
    <recommendedName>
        <fullName evidence="1">Integrase catalytic domain-containing protein</fullName>
    </recommendedName>
</protein>
<dbReference type="InterPro" id="IPR012337">
    <property type="entry name" value="RNaseH-like_sf"/>
</dbReference>
<feature type="domain" description="Integrase catalytic" evidence="1">
    <location>
        <begin position="136"/>
        <end position="309"/>
    </location>
</feature>
<sequence>MNDNNEMDIFYSKLQTYIDSLDIKKRNKYTIKNDMCLDILSVLKEENNNVSAKFKFWAKQTFRLAEIGSTDFVYVKKNNLPLVTHEQIYYRVVDCRVVVGHSGREKTWAKIKRLYAGIPRQAICLYINMCDTCQTRRSFPTPISGKRIVSLGFLTRLQVDLIDMRSVSYNSYNFIMHAKDHFTKFSWLYALPSKEAINVANNLRNIFYTFGPPKILQSDNGKEFVAKIILDLKLNWPDLIIINGRPRHPQSQGLVERSNAVVQHMIGKWLEKNKTSNWPDALGPVMLAINNSISQSTKKSPYEMVFCQTLRIDDDFWEEIQKQSKNSIIINEEEIDESILNEFNLFNEPLATKNSTCIDISSPISNLLSNVSDTECADKSCQNTPHKRIREEAEICYLQTAERQLNNYNRALKKQKIYQINDIVGLKIANVDRSNMAPSILPCRVIQVLANEESLNTTYKVATLYGVIPDSFSSSDFTDLSETVSAELRQLDIKTLSSITFIQACQKLTHDKSNQVCKCVGTCDTNRCPCKKQSIKCCSKCHRGKCTLCQNYI</sequence>
<dbReference type="EMBL" id="CAJOBB010006065">
    <property type="protein sequence ID" value="CAF4149674.1"/>
    <property type="molecule type" value="Genomic_DNA"/>
</dbReference>
<dbReference type="PANTHER" id="PTHR37984:SF5">
    <property type="entry name" value="PROTEIN NYNRIN-LIKE"/>
    <property type="match status" value="1"/>
</dbReference>
<gene>
    <name evidence="2" type="ORF">KXQ929_LOCUS37184</name>
</gene>
<dbReference type="InterPro" id="IPR036397">
    <property type="entry name" value="RNaseH_sf"/>
</dbReference>
<dbReference type="AlphaFoldDB" id="A0A819XWS4"/>
<reference evidence="2" key="1">
    <citation type="submission" date="2021-02" db="EMBL/GenBank/DDBJ databases">
        <authorList>
            <person name="Nowell W R."/>
        </authorList>
    </citation>
    <scope>NUCLEOTIDE SEQUENCE</scope>
</reference>